<gene>
    <name evidence="1" type="ORF">J9253_08985</name>
</gene>
<dbReference type="SUPFAM" id="SSF58113">
    <property type="entry name" value="Apolipoprotein A-I"/>
    <property type="match status" value="1"/>
</dbReference>
<proteinExistence type="predicted"/>
<keyword evidence="2" id="KW-1185">Reference proteome</keyword>
<sequence>MQTTSDHLTRESEVIKTTLIDSVTQIREDFYGFIHQLQGSQQAQLQTFETAIAQMMSGYKESEDQIKNFAQTTISSTKESVLKQTRAIDQALEQELNRTMTELGSALTTITRKFTEDYQTLVNEMNKVVRAR</sequence>
<reference evidence="1 2" key="1">
    <citation type="submission" date="2021-04" db="EMBL/GenBank/DDBJ databases">
        <title>Genomics, taxonomy and metabolism of representatives of sulfur bacteria of the genus Thiothrix: Thiothrix fructosivorans QT, Thiothrix unzii A1T and three new species, Thiothrix subterranea sp. nov., Thiothrix litoralis sp. nov. and 'Candidatus Thiothrix anitrata' sp. nov.</title>
        <authorList>
            <person name="Ravin N.V."/>
            <person name="Smolyakov D."/>
            <person name="Rudenko T.S."/>
            <person name="Mardanov A.V."/>
            <person name="Beletsky A.V."/>
            <person name="Markov N.D."/>
            <person name="Fomenkov A.I."/>
            <person name="Roberts R.J."/>
            <person name="Karnachuk O.V."/>
            <person name="Novikov A."/>
            <person name="Grabovich M.Y."/>
        </authorList>
    </citation>
    <scope>NUCLEOTIDE SEQUENCE [LARGE SCALE GENOMIC DNA]</scope>
    <source>
        <strain evidence="1 2">AS</strain>
    </source>
</reference>
<protein>
    <recommendedName>
        <fullName evidence="3">Phasin family protein</fullName>
    </recommendedName>
</protein>
<dbReference type="EMBL" id="CP072801">
    <property type="protein sequence ID" value="QTR48026.1"/>
    <property type="molecule type" value="Genomic_DNA"/>
</dbReference>
<evidence type="ECO:0000313" key="1">
    <source>
        <dbReference type="EMBL" id="QTR48026.1"/>
    </source>
</evidence>
<evidence type="ECO:0008006" key="3">
    <source>
        <dbReference type="Google" id="ProtNLM"/>
    </source>
</evidence>
<organism evidence="1 2">
    <name type="scientific">Thiothrix litoralis</name>
    <dbReference type="NCBI Taxonomy" id="2891210"/>
    <lineage>
        <taxon>Bacteria</taxon>
        <taxon>Pseudomonadati</taxon>
        <taxon>Pseudomonadota</taxon>
        <taxon>Gammaproteobacteria</taxon>
        <taxon>Thiotrichales</taxon>
        <taxon>Thiotrichaceae</taxon>
        <taxon>Thiothrix</taxon>
    </lineage>
</organism>
<accession>A0ABX7WW53</accession>
<name>A0ABX7WW53_9GAMM</name>
<dbReference type="RefSeq" id="WP_210224256.1">
    <property type="nucleotide sequence ID" value="NZ_CP072801.1"/>
</dbReference>
<evidence type="ECO:0000313" key="2">
    <source>
        <dbReference type="Proteomes" id="UP000672039"/>
    </source>
</evidence>
<dbReference type="Proteomes" id="UP000672039">
    <property type="component" value="Chromosome"/>
</dbReference>